<feature type="binding site" evidence="6">
    <location>
        <position position="428"/>
    </location>
    <ligand>
        <name>S-adenosyl-L-methionine</name>
        <dbReference type="ChEBI" id="CHEBI:59789"/>
    </ligand>
</feature>
<evidence type="ECO:0000259" key="8">
    <source>
        <dbReference type="Pfam" id="PF13847"/>
    </source>
</evidence>
<reference evidence="9" key="3">
    <citation type="submission" date="2025-09" db="UniProtKB">
        <authorList>
            <consortium name="Ensembl"/>
        </authorList>
    </citation>
    <scope>IDENTIFICATION</scope>
</reference>
<dbReference type="GO" id="GO:0003723">
    <property type="term" value="F:RNA binding"/>
    <property type="evidence" value="ECO:0007669"/>
    <property type="project" value="TreeGrafter"/>
</dbReference>
<comment type="caution">
    <text evidence="6">Lacks conserved residue(s) required for the propagation of feature annotation.</text>
</comment>
<evidence type="ECO:0000256" key="7">
    <source>
        <dbReference type="SAM" id="MobiDB-lite"/>
    </source>
</evidence>
<comment type="catalytic activity">
    <reaction evidence="5">
        <text>uridine(54) in tRNA + S-adenosyl-L-methionine = 5-methyluridine(54) in tRNA + S-adenosyl-L-homocysteine + H(+)</text>
        <dbReference type="Rhea" id="RHEA:42712"/>
        <dbReference type="Rhea" id="RHEA-COMP:10167"/>
        <dbReference type="Rhea" id="RHEA-COMP:10193"/>
        <dbReference type="ChEBI" id="CHEBI:15378"/>
        <dbReference type="ChEBI" id="CHEBI:57856"/>
        <dbReference type="ChEBI" id="CHEBI:59789"/>
        <dbReference type="ChEBI" id="CHEBI:65315"/>
        <dbReference type="ChEBI" id="CHEBI:74447"/>
        <dbReference type="EC" id="2.1.1.35"/>
    </reaction>
    <physiologicalReaction direction="left-to-right" evidence="5">
        <dbReference type="Rhea" id="RHEA:42713"/>
    </physiologicalReaction>
</comment>
<comment type="similarity">
    <text evidence="6">Belongs to the class I-like SAM-binding methyltransferase superfamily. RNA M5U methyltransferase family.</text>
</comment>
<proteinExistence type="inferred from homology"/>
<feature type="region of interest" description="Disordered" evidence="7">
    <location>
        <begin position="33"/>
        <end position="82"/>
    </location>
</feature>
<dbReference type="GO" id="GO:0030697">
    <property type="term" value="F:tRNA (uracil(54)-C5)-methyltransferase activity, S-adenosyl methionine-dependent"/>
    <property type="evidence" value="ECO:0007669"/>
    <property type="project" value="UniProtKB-EC"/>
</dbReference>
<feature type="binding site" evidence="6">
    <location>
        <position position="378"/>
    </location>
    <ligand>
        <name>S-adenosyl-L-methionine</name>
        <dbReference type="ChEBI" id="CHEBI:59789"/>
    </ligand>
</feature>
<dbReference type="PROSITE" id="PS51687">
    <property type="entry name" value="SAM_MT_RNA_M5U"/>
    <property type="match status" value="1"/>
</dbReference>
<evidence type="ECO:0000256" key="4">
    <source>
        <dbReference type="ARBA" id="ARBA00033763"/>
    </source>
</evidence>
<sequence>MRAEGTAAALTRCVHPSRGCWLNWGLETELGAVTGVHSPNSGERGSNPRPQGTGSRDRTRGPTARPRPLRPLHGAAAGHGGREGAAAMSGGLWCVLSPVCRRLGLGTQPVLPSSLLTGSTAVKWRKGNAGEGCSLPGSSWGERLADAVTPLWRLPYREQLQVKYENQRKVLQTLASRLQELGVDVQKPGELCCPLRPVVPSPVINGYRNKSTFSVNRGPDGNPKTVGLYVGTGRARNIVCVRADHVKNIPSNHKHIAQCYEEFICRSPLDSCILFHEGGHWRELVVRTTSHGHTMAIVTFHPQQLGQEALATQKALLKEFFASGPGAGCALTSLYFQESTMTRCSHEQSPFQLLYGEPHIFEDLLGLKFRISPDAFFQVNTSGAETLYRAVGELSQADGDTVLLDVCCGTGTIGLSLARHVSKVIGIEIVEKAIEDARWNAAFNGISNCEFHSGKAEAVLPQLLSSWEDTQPLVAVVNPSRAGIHYRVVRAIRNCKAIRRLLYISCKPEGEAMRNFLELCCPPDPGKKLVGEPFAPVLAIPFDLFPHTVHCELVLLFSR</sequence>
<reference evidence="9" key="1">
    <citation type="submission" date="2019-08" db="EMBL/GenBank/DDBJ databases">
        <title>Three high-quality genomes provides insights into domestication of ducks.</title>
        <authorList>
            <person name="Hou Z.C."/>
            <person name="Zhu F."/>
            <person name="Yin Z.T."/>
            <person name="Zhang F."/>
        </authorList>
    </citation>
    <scope>NUCLEOTIDE SEQUENCE [LARGE SCALE GENOMIC DNA]</scope>
</reference>
<dbReference type="InterPro" id="IPR025823">
    <property type="entry name" value="TRM2B_chor"/>
</dbReference>
<dbReference type="Gene3D" id="2.40.50.1070">
    <property type="match status" value="1"/>
</dbReference>
<feature type="active site" description="Nucleophile" evidence="6">
    <location>
        <position position="506"/>
    </location>
</feature>
<evidence type="ECO:0000256" key="1">
    <source>
        <dbReference type="ARBA" id="ARBA00022603"/>
    </source>
</evidence>
<dbReference type="InterPro" id="IPR010280">
    <property type="entry name" value="U5_MeTrfase_fam"/>
</dbReference>
<dbReference type="Pfam" id="PF13847">
    <property type="entry name" value="Methyltransf_31"/>
    <property type="match status" value="1"/>
</dbReference>
<keyword evidence="3 6" id="KW-0949">S-adenosyl-L-methionine</keyword>
<organism evidence="9 10">
    <name type="scientific">Anas platyrhynchos</name>
    <name type="common">Mallard</name>
    <name type="synonym">Anas boschas</name>
    <dbReference type="NCBI Taxonomy" id="8839"/>
    <lineage>
        <taxon>Eukaryota</taxon>
        <taxon>Metazoa</taxon>
        <taxon>Chordata</taxon>
        <taxon>Craniata</taxon>
        <taxon>Vertebrata</taxon>
        <taxon>Euteleostomi</taxon>
        <taxon>Archelosauria</taxon>
        <taxon>Archosauria</taxon>
        <taxon>Dinosauria</taxon>
        <taxon>Saurischia</taxon>
        <taxon>Theropoda</taxon>
        <taxon>Coelurosauria</taxon>
        <taxon>Aves</taxon>
        <taxon>Neognathae</taxon>
        <taxon>Galloanserae</taxon>
        <taxon>Anseriformes</taxon>
        <taxon>Anatidae</taxon>
        <taxon>Anatinae</taxon>
        <taxon>Anas</taxon>
    </lineage>
</organism>
<dbReference type="PANTHER" id="PTHR45904">
    <property type="entry name" value="TRNA (URACIL-5-)-METHYLTRANSFERASE"/>
    <property type="match status" value="1"/>
</dbReference>
<dbReference type="AlphaFoldDB" id="A0A8B9TNS7"/>
<accession>A0A8B9TNS7</accession>
<evidence type="ECO:0000313" key="9">
    <source>
        <dbReference type="Ensembl" id="ENSAPLP00020024145.1"/>
    </source>
</evidence>
<dbReference type="InterPro" id="IPR025714">
    <property type="entry name" value="Methyltranfer_dom"/>
</dbReference>
<feature type="compositionally biased region" description="Polar residues" evidence="7">
    <location>
        <begin position="37"/>
        <end position="54"/>
    </location>
</feature>
<dbReference type="SUPFAM" id="SSF53335">
    <property type="entry name" value="S-adenosyl-L-methionine-dependent methyltransferases"/>
    <property type="match status" value="1"/>
</dbReference>
<evidence type="ECO:0000256" key="3">
    <source>
        <dbReference type="ARBA" id="ARBA00022691"/>
    </source>
</evidence>
<dbReference type="Proteomes" id="UP000694400">
    <property type="component" value="Chromosome 11"/>
</dbReference>
<evidence type="ECO:0000313" key="10">
    <source>
        <dbReference type="Proteomes" id="UP000694400"/>
    </source>
</evidence>
<protein>
    <recommendedName>
        <fullName evidence="4">tRNA (uracil(54)-C(5))-methyltransferase</fullName>
        <ecNumber evidence="4">2.1.1.35</ecNumber>
    </recommendedName>
</protein>
<dbReference type="GO" id="GO:0006396">
    <property type="term" value="P:RNA processing"/>
    <property type="evidence" value="ECO:0007669"/>
    <property type="project" value="InterPro"/>
</dbReference>
<dbReference type="EC" id="2.1.1.35" evidence="4"/>
<reference evidence="9" key="2">
    <citation type="submission" date="2025-08" db="UniProtKB">
        <authorList>
            <consortium name="Ensembl"/>
        </authorList>
    </citation>
    <scope>IDENTIFICATION</scope>
</reference>
<dbReference type="CDD" id="cd02440">
    <property type="entry name" value="AdoMet_MTases"/>
    <property type="match status" value="1"/>
</dbReference>
<dbReference type="PROSITE" id="PS51621">
    <property type="entry name" value="SAM_MT_RNA_M5U_1"/>
    <property type="match status" value="1"/>
</dbReference>
<keyword evidence="1 6" id="KW-0489">Methyltransferase</keyword>
<keyword evidence="2 6" id="KW-0808">Transferase</keyword>
<dbReference type="PANTHER" id="PTHR45904:SF1">
    <property type="entry name" value="TRNA (URACIL-5-)-METHYLTRANSFERASE HOMOLOG B"/>
    <property type="match status" value="1"/>
</dbReference>
<feature type="binding site" evidence="6">
    <location>
        <position position="478"/>
    </location>
    <ligand>
        <name>S-adenosyl-L-methionine</name>
        <dbReference type="ChEBI" id="CHEBI:59789"/>
    </ligand>
</feature>
<dbReference type="GO" id="GO:0032259">
    <property type="term" value="P:methylation"/>
    <property type="evidence" value="ECO:0007669"/>
    <property type="project" value="UniProtKB-KW"/>
</dbReference>
<evidence type="ECO:0000256" key="6">
    <source>
        <dbReference type="PROSITE-ProRule" id="PRU01024"/>
    </source>
</evidence>
<feature type="domain" description="Methyltransferase" evidence="8">
    <location>
        <begin position="400"/>
        <end position="463"/>
    </location>
</feature>
<dbReference type="Ensembl" id="ENSAPLT00020026052.1">
    <property type="protein sequence ID" value="ENSAPLP00020024145.1"/>
    <property type="gene ID" value="ENSAPLG00020016718.1"/>
</dbReference>
<evidence type="ECO:0000256" key="2">
    <source>
        <dbReference type="ARBA" id="ARBA00022679"/>
    </source>
</evidence>
<evidence type="ECO:0000256" key="5">
    <source>
        <dbReference type="ARBA" id="ARBA00047278"/>
    </source>
</evidence>
<dbReference type="InterPro" id="IPR029063">
    <property type="entry name" value="SAM-dependent_MTases_sf"/>
</dbReference>
<name>A0A8B9TNS7_ANAPL</name>
<dbReference type="InterPro" id="IPR045850">
    <property type="entry name" value="TRM2_met"/>
</dbReference>
<dbReference type="Gene3D" id="3.40.50.150">
    <property type="entry name" value="Vaccinia Virus protein VP39"/>
    <property type="match status" value="1"/>
</dbReference>